<dbReference type="PANTHER" id="PTHR23226">
    <property type="entry name" value="ZINC FINGER AND SCAN DOMAIN-CONTAINING"/>
    <property type="match status" value="1"/>
</dbReference>
<comment type="similarity">
    <text evidence="2">Belongs to the krueppel C2H2-type zinc-finger protein family.</text>
</comment>
<dbReference type="PROSITE" id="PS50805">
    <property type="entry name" value="KRAB"/>
    <property type="match status" value="1"/>
</dbReference>
<dbReference type="InterPro" id="IPR036051">
    <property type="entry name" value="KRAB_dom_sf"/>
</dbReference>
<sequence length="459" mass="50963">MSGAELPSSGTAGPRGWAIGGRRMYFAEIQWALLDPGQRPVYRDVVPDGYGTLVSLADGGMTNANPQQGCLETAQPHGTLPGLRSELFVQQWFPKQGCYSIELQPLFIPELHLFGICSSLRPHKAAFPVLGLDKVQFRMKQGEEPHPVGFLDSKERVIQGAMCTGARSRQEHEELCPQEQLVEPHRMLLGGPEVDKPQDPDLDLSWRSKAEVGGAQGNTVEERLGWSPAHELSWAKDSEQGDSPDQALSYAGGSTPRPCQGKPYKCTECGKGFSQSSHLMRHLGTHTGEKPYKCAACAKSFTQNSNLLQHQRMHTGEKPYHCLQCGKRFSWSSNLIQHQRLHTGQKPFQCAQCGKRFCESSRLLEHQRTHTGEKPYRCPQCAKSFSRSSHLIRHQRIHTGERPYQCAQCGKAFSQSSALLIHHGTHAGIQYTSDNPCIEVIGDMGISSFWASEALIIHE</sequence>
<organism evidence="13 14">
    <name type="scientific">Alligator mississippiensis</name>
    <name type="common">American alligator</name>
    <dbReference type="NCBI Taxonomy" id="8496"/>
    <lineage>
        <taxon>Eukaryota</taxon>
        <taxon>Metazoa</taxon>
        <taxon>Chordata</taxon>
        <taxon>Craniata</taxon>
        <taxon>Vertebrata</taxon>
        <taxon>Euteleostomi</taxon>
        <taxon>Archelosauria</taxon>
        <taxon>Archosauria</taxon>
        <taxon>Crocodylia</taxon>
        <taxon>Alligatoridae</taxon>
        <taxon>Alligatorinae</taxon>
        <taxon>Alligator</taxon>
    </lineage>
</organism>
<dbReference type="GO" id="GO:0000981">
    <property type="term" value="F:DNA-binding transcription factor activity, RNA polymerase II-specific"/>
    <property type="evidence" value="ECO:0007669"/>
    <property type="project" value="TreeGrafter"/>
</dbReference>
<dbReference type="CDD" id="cd07765">
    <property type="entry name" value="KRAB_A-box"/>
    <property type="match status" value="1"/>
</dbReference>
<evidence type="ECO:0000256" key="7">
    <source>
        <dbReference type="ARBA" id="ARBA00023125"/>
    </source>
</evidence>
<evidence type="ECO:0000256" key="5">
    <source>
        <dbReference type="ARBA" id="ARBA00022771"/>
    </source>
</evidence>
<dbReference type="Pfam" id="PF00096">
    <property type="entry name" value="zf-C2H2"/>
    <property type="match status" value="6"/>
</dbReference>
<feature type="domain" description="KRAB" evidence="12">
    <location>
        <begin position="17"/>
        <end position="94"/>
    </location>
</feature>
<dbReference type="PROSITE" id="PS50157">
    <property type="entry name" value="ZINC_FINGER_C2H2_2"/>
    <property type="match status" value="6"/>
</dbReference>
<evidence type="ECO:0000313" key="13">
    <source>
        <dbReference type="EMBL" id="KYO43768.1"/>
    </source>
</evidence>
<evidence type="ECO:0000256" key="9">
    <source>
        <dbReference type="PROSITE-ProRule" id="PRU00042"/>
    </source>
</evidence>
<feature type="domain" description="C2H2-type" evidence="11">
    <location>
        <begin position="320"/>
        <end position="347"/>
    </location>
</feature>
<dbReference type="FunFam" id="3.30.160.60:FF:001954">
    <property type="entry name" value="Zinc finger protein 787"/>
    <property type="match status" value="1"/>
</dbReference>
<keyword evidence="6" id="KW-0862">Zinc</keyword>
<evidence type="ECO:0000313" key="14">
    <source>
        <dbReference type="Proteomes" id="UP000050525"/>
    </source>
</evidence>
<reference evidence="13 14" key="1">
    <citation type="journal article" date="2012" name="Genome Biol.">
        <title>Sequencing three crocodilian genomes to illuminate the evolution of archosaurs and amniotes.</title>
        <authorList>
            <person name="St John J.A."/>
            <person name="Braun E.L."/>
            <person name="Isberg S.R."/>
            <person name="Miles L.G."/>
            <person name="Chong A.Y."/>
            <person name="Gongora J."/>
            <person name="Dalzell P."/>
            <person name="Moran C."/>
            <person name="Bed'hom B."/>
            <person name="Abzhanov A."/>
            <person name="Burgess S.C."/>
            <person name="Cooksey A.M."/>
            <person name="Castoe T.A."/>
            <person name="Crawford N.G."/>
            <person name="Densmore L.D."/>
            <person name="Drew J.C."/>
            <person name="Edwards S.V."/>
            <person name="Faircloth B.C."/>
            <person name="Fujita M.K."/>
            <person name="Greenwold M.J."/>
            <person name="Hoffmann F.G."/>
            <person name="Howard J.M."/>
            <person name="Iguchi T."/>
            <person name="Janes D.E."/>
            <person name="Khan S.Y."/>
            <person name="Kohno S."/>
            <person name="de Koning A.J."/>
            <person name="Lance S.L."/>
            <person name="McCarthy F.M."/>
            <person name="McCormack J.E."/>
            <person name="Merchant M.E."/>
            <person name="Peterson D.G."/>
            <person name="Pollock D.D."/>
            <person name="Pourmand N."/>
            <person name="Raney B.J."/>
            <person name="Roessler K.A."/>
            <person name="Sanford J.R."/>
            <person name="Sawyer R.H."/>
            <person name="Schmidt C.J."/>
            <person name="Triplett E.W."/>
            <person name="Tuberville T.D."/>
            <person name="Venegas-Anaya M."/>
            <person name="Howard J.T."/>
            <person name="Jarvis E.D."/>
            <person name="Guillette L.J.Jr."/>
            <person name="Glenn T.C."/>
            <person name="Green R.E."/>
            <person name="Ray D.A."/>
        </authorList>
    </citation>
    <scope>NUCLEOTIDE SEQUENCE [LARGE SCALE GENOMIC DNA]</scope>
    <source>
        <strain evidence="13">KSC_2009_1</strain>
    </source>
</reference>
<keyword evidence="8" id="KW-0539">Nucleus</keyword>
<dbReference type="FunFam" id="3.30.160.60:FF:000953">
    <property type="entry name" value="Zinc finger protein 691"/>
    <property type="match status" value="1"/>
</dbReference>
<evidence type="ECO:0000256" key="6">
    <source>
        <dbReference type="ARBA" id="ARBA00022833"/>
    </source>
</evidence>
<keyword evidence="7" id="KW-0238">DNA-binding</keyword>
<comment type="subcellular location">
    <subcellularLocation>
        <location evidence="1">Nucleus</location>
    </subcellularLocation>
</comment>
<proteinExistence type="inferred from homology"/>
<keyword evidence="3" id="KW-0479">Metal-binding</keyword>
<dbReference type="FunFam" id="3.30.160.60:FF:000902">
    <property type="entry name" value="Zinc finger protein 445"/>
    <property type="match status" value="1"/>
</dbReference>
<evidence type="ECO:0000256" key="10">
    <source>
        <dbReference type="SAM" id="MobiDB-lite"/>
    </source>
</evidence>
<evidence type="ECO:0000256" key="8">
    <source>
        <dbReference type="ARBA" id="ARBA00023242"/>
    </source>
</evidence>
<dbReference type="GO" id="GO:0000978">
    <property type="term" value="F:RNA polymerase II cis-regulatory region sequence-specific DNA binding"/>
    <property type="evidence" value="ECO:0007669"/>
    <property type="project" value="TreeGrafter"/>
</dbReference>
<evidence type="ECO:0000256" key="2">
    <source>
        <dbReference type="ARBA" id="ARBA00006991"/>
    </source>
</evidence>
<evidence type="ECO:0000256" key="4">
    <source>
        <dbReference type="ARBA" id="ARBA00022737"/>
    </source>
</evidence>
<dbReference type="Proteomes" id="UP000050525">
    <property type="component" value="Unassembled WGS sequence"/>
</dbReference>
<dbReference type="Pfam" id="PF01352">
    <property type="entry name" value="KRAB"/>
    <property type="match status" value="1"/>
</dbReference>
<feature type="domain" description="C2H2-type" evidence="11">
    <location>
        <begin position="376"/>
        <end position="403"/>
    </location>
</feature>
<evidence type="ECO:0000256" key="3">
    <source>
        <dbReference type="ARBA" id="ARBA00022723"/>
    </source>
</evidence>
<dbReference type="Gene3D" id="3.30.160.60">
    <property type="entry name" value="Classic Zinc Finger"/>
    <property type="match status" value="6"/>
</dbReference>
<dbReference type="InterPro" id="IPR001909">
    <property type="entry name" value="KRAB"/>
</dbReference>
<dbReference type="FunFam" id="3.30.160.60:FF:000358">
    <property type="entry name" value="zinc finger protein 24"/>
    <property type="match status" value="1"/>
</dbReference>
<dbReference type="GO" id="GO:0005634">
    <property type="term" value="C:nucleus"/>
    <property type="evidence" value="ECO:0007669"/>
    <property type="project" value="UniProtKB-SubCell"/>
</dbReference>
<dbReference type="GO" id="GO:0008270">
    <property type="term" value="F:zinc ion binding"/>
    <property type="evidence" value="ECO:0007669"/>
    <property type="project" value="UniProtKB-KW"/>
</dbReference>
<dbReference type="SMART" id="SM00355">
    <property type="entry name" value="ZnF_C2H2"/>
    <property type="match status" value="6"/>
</dbReference>
<dbReference type="SUPFAM" id="SSF109640">
    <property type="entry name" value="KRAB domain (Kruppel-associated box)"/>
    <property type="match status" value="1"/>
</dbReference>
<dbReference type="PANTHER" id="PTHR23226:SF405">
    <property type="entry name" value="GASTRULA ZINC FINGER PROTEIN XLCGF26.1-LIKE-RELATED"/>
    <property type="match status" value="1"/>
</dbReference>
<gene>
    <name evidence="13" type="ORF">Y1Q_0010050</name>
</gene>
<keyword evidence="5 9" id="KW-0863">Zinc-finger</keyword>
<feature type="domain" description="C2H2-type" evidence="11">
    <location>
        <begin position="348"/>
        <end position="375"/>
    </location>
</feature>
<dbReference type="PROSITE" id="PS00028">
    <property type="entry name" value="ZINC_FINGER_C2H2_1"/>
    <property type="match status" value="6"/>
</dbReference>
<dbReference type="FunFam" id="3.30.160.60:FF:001442">
    <property type="entry name" value="zinc finger protein 696"/>
    <property type="match status" value="1"/>
</dbReference>
<keyword evidence="4" id="KW-0677">Repeat</keyword>
<protein>
    <submittedName>
        <fullName evidence="13">Uncharacterized protein</fullName>
    </submittedName>
</protein>
<evidence type="ECO:0000259" key="12">
    <source>
        <dbReference type="PROSITE" id="PS50805"/>
    </source>
</evidence>
<feature type="domain" description="C2H2-type" evidence="11">
    <location>
        <begin position="292"/>
        <end position="319"/>
    </location>
</feature>
<dbReference type="FunFam" id="3.30.160.60:FF:000506">
    <property type="entry name" value="Zinc finger protein 23"/>
    <property type="match status" value="1"/>
</dbReference>
<evidence type="ECO:0000256" key="1">
    <source>
        <dbReference type="ARBA" id="ARBA00004123"/>
    </source>
</evidence>
<dbReference type="Gene3D" id="6.10.140.140">
    <property type="match status" value="1"/>
</dbReference>
<dbReference type="InterPro" id="IPR036236">
    <property type="entry name" value="Znf_C2H2_sf"/>
</dbReference>
<dbReference type="EMBL" id="AKHW03001123">
    <property type="protein sequence ID" value="KYO43768.1"/>
    <property type="molecule type" value="Genomic_DNA"/>
</dbReference>
<evidence type="ECO:0000259" key="11">
    <source>
        <dbReference type="PROSITE" id="PS50157"/>
    </source>
</evidence>
<name>A0A151P3Z2_ALLMI</name>
<keyword evidence="14" id="KW-1185">Reference proteome</keyword>
<feature type="domain" description="C2H2-type" evidence="11">
    <location>
        <begin position="264"/>
        <end position="291"/>
    </location>
</feature>
<feature type="domain" description="C2H2-type" evidence="11">
    <location>
        <begin position="404"/>
        <end position="431"/>
    </location>
</feature>
<dbReference type="InterPro" id="IPR013087">
    <property type="entry name" value="Znf_C2H2_type"/>
</dbReference>
<dbReference type="AlphaFoldDB" id="A0A151P3Z2"/>
<accession>A0A151P3Z2</accession>
<comment type="caution">
    <text evidence="13">The sequence shown here is derived from an EMBL/GenBank/DDBJ whole genome shotgun (WGS) entry which is preliminary data.</text>
</comment>
<feature type="region of interest" description="Disordered" evidence="10">
    <location>
        <begin position="235"/>
        <end position="259"/>
    </location>
</feature>
<dbReference type="SUPFAM" id="SSF57667">
    <property type="entry name" value="beta-beta-alpha zinc fingers"/>
    <property type="match status" value="3"/>
</dbReference>